<proteinExistence type="predicted"/>
<dbReference type="Proteomes" id="UP000710440">
    <property type="component" value="Unassembled WGS sequence"/>
</dbReference>
<name>A0A9P3F9S8_ASPVI</name>
<dbReference type="SUPFAM" id="SSF56112">
    <property type="entry name" value="Protein kinase-like (PK-like)"/>
    <property type="match status" value="1"/>
</dbReference>
<dbReference type="Gene3D" id="3.90.1200.10">
    <property type="match status" value="1"/>
</dbReference>
<dbReference type="AlphaFoldDB" id="A0A9P3F9S8"/>
<feature type="domain" description="Aminoglycoside phosphotransferase" evidence="1">
    <location>
        <begin position="74"/>
        <end position="246"/>
    </location>
</feature>
<accession>A0A9P3F9S8</accession>
<evidence type="ECO:0000313" key="2">
    <source>
        <dbReference type="EMBL" id="GIK06311.1"/>
    </source>
</evidence>
<gene>
    <name evidence="2" type="ORF">Aspvir_001958</name>
</gene>
<dbReference type="GeneID" id="66929940"/>
<dbReference type="Gene3D" id="3.30.200.150">
    <property type="match status" value="1"/>
</dbReference>
<dbReference type="PANTHER" id="PTHR21310:SF58">
    <property type="entry name" value="AMINOGLYCOSIDE PHOSPHOTRANSFERASE DOMAIN-CONTAINING PROTEIN"/>
    <property type="match status" value="1"/>
</dbReference>
<organism evidence="2 3">
    <name type="scientific">Aspergillus viridinutans</name>
    <dbReference type="NCBI Taxonomy" id="75553"/>
    <lineage>
        <taxon>Eukaryota</taxon>
        <taxon>Fungi</taxon>
        <taxon>Dikarya</taxon>
        <taxon>Ascomycota</taxon>
        <taxon>Pezizomycotina</taxon>
        <taxon>Eurotiomycetes</taxon>
        <taxon>Eurotiomycetidae</taxon>
        <taxon>Eurotiales</taxon>
        <taxon>Aspergillaceae</taxon>
        <taxon>Aspergillus</taxon>
        <taxon>Aspergillus subgen. Fumigati</taxon>
    </lineage>
</organism>
<dbReference type="RefSeq" id="XP_043129497.1">
    <property type="nucleotide sequence ID" value="XM_043273562.1"/>
</dbReference>
<sequence length="308" mass="34436">MGSKFLCRKVLRGESTSGVATWEDNDGIFSLFEDGSEIRSFEEPLEDLLHQAGTSSAVWAIGSNAICKVKTWTDGMEMESSTLAFIKASAPNIPVPDVIYAWLDEELSRTFLILKRVQGNTLAKAWPSLASEKRVYIANTVAQYCSDLAKITSDKLQSATGRGVLEPFLNVRAKDSHPSWRPRLLGPMSSASSEKYLQRISKLCSPPVTDAFYFYHADLGPTNILISEDGMVEAILDWESAGFYPRFWISLKPYISPGFCLPVADDRYAWADLLIAKLTGKGFVLDMTCVEWYKKLDLEFFDTTTFDI</sequence>
<dbReference type="InterPro" id="IPR051678">
    <property type="entry name" value="AGP_Transferase"/>
</dbReference>
<dbReference type="PANTHER" id="PTHR21310">
    <property type="entry name" value="AMINOGLYCOSIDE PHOSPHOTRANSFERASE-RELATED-RELATED"/>
    <property type="match status" value="1"/>
</dbReference>
<dbReference type="OrthoDB" id="5404599at2759"/>
<comment type="caution">
    <text evidence="2">The sequence shown here is derived from an EMBL/GenBank/DDBJ whole genome shotgun (WGS) entry which is preliminary data.</text>
</comment>
<dbReference type="InterPro" id="IPR002575">
    <property type="entry name" value="Aminoglycoside_PTrfase"/>
</dbReference>
<dbReference type="EMBL" id="BOPL01000010">
    <property type="protein sequence ID" value="GIK06311.1"/>
    <property type="molecule type" value="Genomic_DNA"/>
</dbReference>
<dbReference type="Pfam" id="PF01636">
    <property type="entry name" value="APH"/>
    <property type="match status" value="1"/>
</dbReference>
<keyword evidence="3" id="KW-1185">Reference proteome</keyword>
<reference evidence="2 3" key="1">
    <citation type="submission" date="2021-02" db="EMBL/GenBank/DDBJ databases">
        <title>Pan-genome distribution and transcriptional activeness of fungal secondary metabolism genes in Aspergillus section Fumigati.</title>
        <authorList>
            <person name="Takahashi H."/>
            <person name="Umemura M."/>
            <person name="Ninomiya A."/>
            <person name="Kusuya Y."/>
            <person name="Urayama S."/>
            <person name="Shimizu M."/>
            <person name="Watanabe A."/>
            <person name="Kamei K."/>
            <person name="Yaguchi T."/>
            <person name="Hagiwara D."/>
        </authorList>
    </citation>
    <scope>NUCLEOTIDE SEQUENCE [LARGE SCALE GENOMIC DNA]</scope>
    <source>
        <strain evidence="2 3">IFM 47045</strain>
    </source>
</reference>
<evidence type="ECO:0000259" key="1">
    <source>
        <dbReference type="Pfam" id="PF01636"/>
    </source>
</evidence>
<protein>
    <recommendedName>
        <fullName evidence="1">Aminoglycoside phosphotransferase domain-containing protein</fullName>
    </recommendedName>
</protein>
<evidence type="ECO:0000313" key="3">
    <source>
        <dbReference type="Proteomes" id="UP000710440"/>
    </source>
</evidence>
<dbReference type="InterPro" id="IPR011009">
    <property type="entry name" value="Kinase-like_dom_sf"/>
</dbReference>